<keyword evidence="1" id="KW-0833">Ubl conjugation pathway</keyword>
<dbReference type="SUPFAM" id="SSF56204">
    <property type="entry name" value="Hect, E3 ligase catalytic domain"/>
    <property type="match status" value="1"/>
</dbReference>
<dbReference type="InterPro" id="IPR000569">
    <property type="entry name" value="HECT_dom"/>
</dbReference>
<dbReference type="OrthoDB" id="6141057at2759"/>
<name>A0A8B6DZA2_MYTGA</name>
<evidence type="ECO:0000313" key="3">
    <source>
        <dbReference type="EMBL" id="VDI27447.1"/>
    </source>
</evidence>
<accession>A0A8B6DZA2</accession>
<keyword evidence="4" id="KW-1185">Reference proteome</keyword>
<dbReference type="InterPro" id="IPR035983">
    <property type="entry name" value="Hect_E3_ubiquitin_ligase"/>
</dbReference>
<gene>
    <name evidence="3" type="ORF">MGAL_10B004181</name>
</gene>
<evidence type="ECO:0000256" key="1">
    <source>
        <dbReference type="ARBA" id="ARBA00022786"/>
    </source>
</evidence>
<dbReference type="AlphaFoldDB" id="A0A8B6DZA2"/>
<dbReference type="GO" id="GO:0004842">
    <property type="term" value="F:ubiquitin-protein transferase activity"/>
    <property type="evidence" value="ECO:0007669"/>
    <property type="project" value="InterPro"/>
</dbReference>
<feature type="domain" description="HECT" evidence="2">
    <location>
        <begin position="115"/>
        <end position="261"/>
    </location>
</feature>
<dbReference type="EMBL" id="UYJE01004360">
    <property type="protein sequence ID" value="VDI27447.1"/>
    <property type="molecule type" value="Genomic_DNA"/>
</dbReference>
<dbReference type="Pfam" id="PF00632">
    <property type="entry name" value="HECT"/>
    <property type="match status" value="1"/>
</dbReference>
<evidence type="ECO:0000259" key="2">
    <source>
        <dbReference type="Pfam" id="PF00632"/>
    </source>
</evidence>
<protein>
    <recommendedName>
        <fullName evidence="2">HECT domain-containing protein</fullName>
    </recommendedName>
</protein>
<dbReference type="Gene3D" id="3.30.2410.10">
    <property type="entry name" value="Hect, E3 ligase catalytic domain"/>
    <property type="match status" value="1"/>
</dbReference>
<evidence type="ECO:0000313" key="4">
    <source>
        <dbReference type="Proteomes" id="UP000596742"/>
    </source>
</evidence>
<comment type="caution">
    <text evidence="3">The sequence shown here is derived from an EMBL/GenBank/DDBJ whole genome shotgun (WGS) entry which is preliminary data.</text>
</comment>
<reference evidence="3" key="1">
    <citation type="submission" date="2018-11" db="EMBL/GenBank/DDBJ databases">
        <authorList>
            <person name="Alioto T."/>
            <person name="Alioto T."/>
        </authorList>
    </citation>
    <scope>NUCLEOTIDE SEQUENCE</scope>
</reference>
<proteinExistence type="predicted"/>
<dbReference type="Proteomes" id="UP000596742">
    <property type="component" value="Unassembled WGS sequence"/>
</dbReference>
<organism evidence="3 4">
    <name type="scientific">Mytilus galloprovincialis</name>
    <name type="common">Mediterranean mussel</name>
    <dbReference type="NCBI Taxonomy" id="29158"/>
    <lineage>
        <taxon>Eukaryota</taxon>
        <taxon>Metazoa</taxon>
        <taxon>Spiralia</taxon>
        <taxon>Lophotrochozoa</taxon>
        <taxon>Mollusca</taxon>
        <taxon>Bivalvia</taxon>
        <taxon>Autobranchia</taxon>
        <taxon>Pteriomorphia</taxon>
        <taxon>Mytilida</taxon>
        <taxon>Mytiloidea</taxon>
        <taxon>Mytilidae</taxon>
        <taxon>Mytilinae</taxon>
        <taxon>Mytilus</taxon>
    </lineage>
</organism>
<sequence length="277" mass="31529">MFLLKSAEGEEARVPCLASKWQNEEWKAIGRILLKGYTDCGYFPLQLAPAYAIALIFGEMSVTPEILLSSFMSYLSCSDRETVTAAINDALPEENLDDLTDILDQFGHNNIPPQDQMKYTFNLIAHKELIQKHKYALSGMAEAVRETFKMLLPNTEAILTMYEARYPTTKRVLQLLQAEPETNCERQCFRYFQQYVKSLHDSPNLKKLLQFLTGSNVICVERISVIFTNSEGIFRCPVAHTCGPTLELPMTYTSYPDLRGEFESILSTDMCMQMLLA</sequence>